<dbReference type="Pfam" id="PF04773">
    <property type="entry name" value="FecR"/>
    <property type="match status" value="1"/>
</dbReference>
<dbReference type="PANTHER" id="PTHR30273:SF2">
    <property type="entry name" value="PROTEIN FECR"/>
    <property type="match status" value="1"/>
</dbReference>
<dbReference type="Proteomes" id="UP000732105">
    <property type="component" value="Unassembled WGS sequence"/>
</dbReference>
<dbReference type="PANTHER" id="PTHR30273">
    <property type="entry name" value="PERIPLASMIC SIGNAL SENSOR AND SIGMA FACTOR ACTIVATOR FECR-RELATED"/>
    <property type="match status" value="1"/>
</dbReference>
<evidence type="ECO:0000313" key="4">
    <source>
        <dbReference type="EMBL" id="NOU60856.1"/>
    </source>
</evidence>
<dbReference type="InterPro" id="IPR012373">
    <property type="entry name" value="Ferrdict_sens_TM"/>
</dbReference>
<evidence type="ECO:0000259" key="2">
    <source>
        <dbReference type="Pfam" id="PF04773"/>
    </source>
</evidence>
<name>A0ABX1WY72_9BACT</name>
<protein>
    <submittedName>
        <fullName evidence="4">DUF4974 domain-containing protein</fullName>
    </submittedName>
</protein>
<gene>
    <name evidence="4" type="ORF">ELS83_13615</name>
</gene>
<dbReference type="InterPro" id="IPR032508">
    <property type="entry name" value="FecR_C"/>
</dbReference>
<dbReference type="Gene3D" id="2.60.120.1440">
    <property type="match status" value="1"/>
</dbReference>
<evidence type="ECO:0000313" key="5">
    <source>
        <dbReference type="Proteomes" id="UP000732105"/>
    </source>
</evidence>
<dbReference type="InterPro" id="IPR006860">
    <property type="entry name" value="FecR"/>
</dbReference>
<evidence type="ECO:0000259" key="3">
    <source>
        <dbReference type="Pfam" id="PF16344"/>
    </source>
</evidence>
<feature type="domain" description="Protein FecR C-terminal" evidence="3">
    <location>
        <begin position="315"/>
        <end position="383"/>
    </location>
</feature>
<keyword evidence="1" id="KW-0812">Transmembrane</keyword>
<dbReference type="RefSeq" id="WP_171596129.1">
    <property type="nucleotide sequence ID" value="NZ_RZNH01000023.1"/>
</dbReference>
<dbReference type="Pfam" id="PF16344">
    <property type="entry name" value="FecR_C"/>
    <property type="match status" value="1"/>
</dbReference>
<evidence type="ECO:0000256" key="1">
    <source>
        <dbReference type="SAM" id="Phobius"/>
    </source>
</evidence>
<accession>A0ABX1WY72</accession>
<organism evidence="4 5">
    <name type="scientific">Marinifilum caeruleilacunae</name>
    <dbReference type="NCBI Taxonomy" id="2499076"/>
    <lineage>
        <taxon>Bacteria</taxon>
        <taxon>Pseudomonadati</taxon>
        <taxon>Bacteroidota</taxon>
        <taxon>Bacteroidia</taxon>
        <taxon>Marinilabiliales</taxon>
        <taxon>Marinifilaceae</taxon>
    </lineage>
</organism>
<dbReference type="Gene3D" id="3.55.50.30">
    <property type="match status" value="1"/>
</dbReference>
<feature type="transmembrane region" description="Helical" evidence="1">
    <location>
        <begin position="90"/>
        <end position="112"/>
    </location>
</feature>
<proteinExistence type="predicted"/>
<keyword evidence="5" id="KW-1185">Reference proteome</keyword>
<comment type="caution">
    <text evidence="4">The sequence shown here is derived from an EMBL/GenBank/DDBJ whole genome shotgun (WGS) entry which is preliminary data.</text>
</comment>
<keyword evidence="1" id="KW-0472">Membrane</keyword>
<keyword evidence="1" id="KW-1133">Transmembrane helix</keyword>
<dbReference type="EMBL" id="RZNH01000023">
    <property type="protein sequence ID" value="NOU60856.1"/>
    <property type="molecule type" value="Genomic_DNA"/>
</dbReference>
<reference evidence="4 5" key="1">
    <citation type="submission" date="2018-12" db="EMBL/GenBank/DDBJ databases">
        <title>Marinifilum JC070 sp. nov., a marine bacterium isolated from Yongle Blue Hole in the South China Sea.</title>
        <authorList>
            <person name="Fu T."/>
        </authorList>
    </citation>
    <scope>NUCLEOTIDE SEQUENCE [LARGE SCALE GENOMIC DNA]</scope>
    <source>
        <strain evidence="4 5">JC070</strain>
    </source>
</reference>
<feature type="domain" description="FecR protein" evidence="2">
    <location>
        <begin position="177"/>
        <end position="271"/>
    </location>
</feature>
<sequence>MKEDLNSGFKIADLIVKRLEGRLSDEESQYLNNWKNEKEENLALFHSLSQSPEKQYFDRELKLEKANKAAGWDKIQSKIRKDKVRKLRLNVMRIAAVLIIAIGTTFFFSTLIDQSSDGLINPGRHQAVLITSDGEQYQLDEEITLSEGDVVISNSTKELIYQKRSDNNKTQLTYNTIIIPKGGEYKLTLMDGTRIWLNSNSKLRFPSEFGSGVRKVDLEGEGYFEVAKDPAHPFVVDVNKAQVKVLGTSFNVNAYPDLNEIVTTLVEGKVEVRDTIFGSKDQLMPNDQYLFNRVTGKAKKHVVDTDVFTAWKDGRFVFEDESLEKIMMRLSRWYDVEIIFLNESVRDLRFTGDLTRYDNIDQILELIELTKKVKFTIKDRSLLVEEV</sequence>